<evidence type="ECO:0000313" key="2">
    <source>
        <dbReference type="Proteomes" id="UP001156670"/>
    </source>
</evidence>
<protein>
    <submittedName>
        <fullName evidence="1">Uncharacterized protein</fullName>
    </submittedName>
</protein>
<organism evidence="1 2">
    <name type="scientific">Dyella acidisoli</name>
    <dbReference type="NCBI Taxonomy" id="1867834"/>
    <lineage>
        <taxon>Bacteria</taxon>
        <taxon>Pseudomonadati</taxon>
        <taxon>Pseudomonadota</taxon>
        <taxon>Gammaproteobacteria</taxon>
        <taxon>Lysobacterales</taxon>
        <taxon>Rhodanobacteraceae</taxon>
        <taxon>Dyella</taxon>
    </lineage>
</organism>
<dbReference type="EMBL" id="BSOB01000011">
    <property type="protein sequence ID" value="GLQ92773.1"/>
    <property type="molecule type" value="Genomic_DNA"/>
</dbReference>
<gene>
    <name evidence="1" type="ORF">GCM10007901_17240</name>
</gene>
<evidence type="ECO:0000313" key="1">
    <source>
        <dbReference type="EMBL" id="GLQ92773.1"/>
    </source>
</evidence>
<name>A0ABQ5XQJ1_9GAMM</name>
<proteinExistence type="predicted"/>
<dbReference type="Proteomes" id="UP001156670">
    <property type="component" value="Unassembled WGS sequence"/>
</dbReference>
<comment type="caution">
    <text evidence="1">The sequence shown here is derived from an EMBL/GenBank/DDBJ whole genome shotgun (WGS) entry which is preliminary data.</text>
</comment>
<sequence>MSDFPQISRVLKACFNVEDGLSEDVAIRMYQRALASSANRDALEAELARAFGDTQVSWKKLLLNDDYEVFDAPSEEEMRAYAHRILWQPIFGL</sequence>
<keyword evidence="2" id="KW-1185">Reference proteome</keyword>
<dbReference type="RefSeq" id="WP_284320513.1">
    <property type="nucleotide sequence ID" value="NZ_BSOB01000011.1"/>
</dbReference>
<reference evidence="2" key="1">
    <citation type="journal article" date="2019" name="Int. J. Syst. Evol. Microbiol.">
        <title>The Global Catalogue of Microorganisms (GCM) 10K type strain sequencing project: providing services to taxonomists for standard genome sequencing and annotation.</title>
        <authorList>
            <consortium name="The Broad Institute Genomics Platform"/>
            <consortium name="The Broad Institute Genome Sequencing Center for Infectious Disease"/>
            <person name="Wu L."/>
            <person name="Ma J."/>
        </authorList>
    </citation>
    <scope>NUCLEOTIDE SEQUENCE [LARGE SCALE GENOMIC DNA]</scope>
    <source>
        <strain evidence="2">NBRC 111980</strain>
    </source>
</reference>
<accession>A0ABQ5XQJ1</accession>